<dbReference type="GO" id="GO:0103068">
    <property type="term" value="F:leukotriene C4 gamma-glutamyl transferase activity"/>
    <property type="evidence" value="ECO:0007669"/>
    <property type="project" value="UniProtKB-EC"/>
</dbReference>
<comment type="PTM">
    <text evidence="6">Cleaved by autocatalysis into a large and a small subunit.</text>
</comment>
<evidence type="ECO:0000256" key="2">
    <source>
        <dbReference type="ARBA" id="ARBA00001089"/>
    </source>
</evidence>
<evidence type="ECO:0000256" key="6">
    <source>
        <dbReference type="RuleBase" id="RU368036"/>
    </source>
</evidence>
<feature type="binding site" evidence="5">
    <location>
        <position position="530"/>
    </location>
    <ligand>
        <name>L-glutamate</name>
        <dbReference type="ChEBI" id="CHEBI:29985"/>
    </ligand>
</feature>
<evidence type="ECO:0000313" key="8">
    <source>
        <dbReference type="Proteomes" id="UP000295375"/>
    </source>
</evidence>
<keyword evidence="6" id="KW-0378">Hydrolase</keyword>
<dbReference type="GO" id="GO:0006751">
    <property type="term" value="P:glutathione catabolic process"/>
    <property type="evidence" value="ECO:0007669"/>
    <property type="project" value="UniProtKB-UniRule"/>
</dbReference>
<evidence type="ECO:0000256" key="1">
    <source>
        <dbReference type="ARBA" id="ARBA00001049"/>
    </source>
</evidence>
<dbReference type="UniPathway" id="UPA00204"/>
<dbReference type="EC" id="3.4.19.13" evidence="6"/>
<dbReference type="InterPro" id="IPR029055">
    <property type="entry name" value="Ntn_hydrolases_N"/>
</dbReference>
<dbReference type="Proteomes" id="UP000295375">
    <property type="component" value="Unassembled WGS sequence"/>
</dbReference>
<gene>
    <name evidence="7" type="ORF">EV696_103238</name>
</gene>
<evidence type="ECO:0000256" key="3">
    <source>
        <dbReference type="ARBA" id="ARBA00047417"/>
    </source>
</evidence>
<dbReference type="Pfam" id="PF01019">
    <property type="entry name" value="G_glu_transpept"/>
    <property type="match status" value="1"/>
</dbReference>
<dbReference type="Gene3D" id="3.60.20.40">
    <property type="match status" value="1"/>
</dbReference>
<comment type="caution">
    <text evidence="7">The sequence shown here is derived from an EMBL/GenBank/DDBJ whole genome shotgun (WGS) entry which is preliminary data.</text>
</comment>
<comment type="catalytic activity">
    <reaction evidence="3 6">
        <text>an N-terminal (5-L-glutamyl)-[peptide] + an alpha-amino acid = 5-L-glutamyl amino acid + an N-terminal L-alpha-aminoacyl-[peptide]</text>
        <dbReference type="Rhea" id="RHEA:23904"/>
        <dbReference type="Rhea" id="RHEA-COMP:9780"/>
        <dbReference type="Rhea" id="RHEA-COMP:9795"/>
        <dbReference type="ChEBI" id="CHEBI:77644"/>
        <dbReference type="ChEBI" id="CHEBI:78597"/>
        <dbReference type="ChEBI" id="CHEBI:78599"/>
        <dbReference type="ChEBI" id="CHEBI:78608"/>
        <dbReference type="EC" id="2.3.2.2"/>
    </reaction>
</comment>
<dbReference type="Gene3D" id="1.10.246.130">
    <property type="match status" value="1"/>
</dbReference>
<comment type="catalytic activity">
    <reaction evidence="2 6">
        <text>glutathione + H2O = L-cysteinylglycine + L-glutamate</text>
        <dbReference type="Rhea" id="RHEA:28807"/>
        <dbReference type="ChEBI" id="CHEBI:15377"/>
        <dbReference type="ChEBI" id="CHEBI:29985"/>
        <dbReference type="ChEBI" id="CHEBI:57925"/>
        <dbReference type="ChEBI" id="CHEBI:61694"/>
        <dbReference type="EC" id="3.4.19.13"/>
    </reaction>
</comment>
<keyword evidence="6" id="KW-0317">Glutathione biosynthesis</keyword>
<keyword evidence="6" id="KW-0012">Acyltransferase</keyword>
<evidence type="ECO:0000256" key="5">
    <source>
        <dbReference type="PIRSR" id="PIRSR600101-2"/>
    </source>
</evidence>
<keyword evidence="6" id="KW-0865">Zymogen</keyword>
<dbReference type="PRINTS" id="PR01210">
    <property type="entry name" value="GGTRANSPTASE"/>
</dbReference>
<keyword evidence="6 7" id="KW-0808">Transferase</keyword>
<dbReference type="InterPro" id="IPR000101">
    <property type="entry name" value="GGT_peptidase"/>
</dbReference>
<dbReference type="SUPFAM" id="SSF56235">
    <property type="entry name" value="N-terminal nucleophile aminohydrolases (Ntn hydrolases)"/>
    <property type="match status" value="1"/>
</dbReference>
<dbReference type="InterPro" id="IPR043137">
    <property type="entry name" value="GGT_ssub_C"/>
</dbReference>
<protein>
    <recommendedName>
        <fullName evidence="6">Glutathione hydrolase proenzyme</fullName>
        <ecNumber evidence="6">2.3.2.2</ecNumber>
        <ecNumber evidence="6">3.4.19.13</ecNumber>
    </recommendedName>
    <component>
        <recommendedName>
            <fullName evidence="6">Glutathione hydrolase large chain</fullName>
        </recommendedName>
    </component>
    <component>
        <recommendedName>
            <fullName evidence="6">Glutathione hydrolase small chain</fullName>
        </recommendedName>
    </component>
</protein>
<dbReference type="EC" id="2.3.2.2" evidence="6"/>
<evidence type="ECO:0000256" key="4">
    <source>
        <dbReference type="PIRSR" id="PIRSR600101-1"/>
    </source>
</evidence>
<feature type="active site" description="Nucleophile" evidence="4">
    <location>
        <position position="447"/>
    </location>
</feature>
<sequence>MAHCGVIRHSCTSSTLRSSFLRPTGTWEVSQARQERARPLRHGRLRRSDLANANNPFMFSPFPTTIATTMNKLLTALLLTMSATISHGADRITDAPFATRSEVIAPKAMAATSQPLATQVALDIMKQGGNAIDAAIAANAAIGLMEPTGNGIGGDLYAIVWDAKSQKLYGLNGSGRSPKALTLEKLKAELNKLGVSNIPAHGPLPVSVPGTVDAWFTLHKRFGKLPMNKVLQPTIDYATEGFPVSDVIAYYWQRSTPVLSKFPGFKEQFTRDGKAPVKGEMWRNPHLAYTLKTIASKGRDGFYTGKIAKTIADYVQAQGGYLSVEDLANHRSEWVEPVSTDYRGYTVWELPPNTQGIAALQTLNILEGYDFSNISFGSAEHLHLLTESIKLAFADRAKLYADMDFYKTPVDRLISKDYANERRKLIDPNRAMKKVAAGPKVLQEGDTIYLTTADKDGNMVSLIQSNYRGMGSGMTPPGLGFILQDRGELFSLEEGHANVYAPGKRPFQTIIPAFITKDGKPWVSFGLMGGGMQPQGHVQIVMNLIDFGMNLQEAGDAPRLYWESVQEPTGGTMTDGGTVHLESGFGWEVIRGLLQKGHQVQWALGPYGGYQAIQKADNGVYIGASESRKDGQAAGY</sequence>
<name>A0A4R6UWH4_9GAMM</name>
<dbReference type="InterPro" id="IPR052896">
    <property type="entry name" value="GGT-like_enzyme"/>
</dbReference>
<comment type="subunit">
    <text evidence="6">This enzyme consists of two polypeptide chains, which are synthesized in precursor form from a single polypeptide.</text>
</comment>
<dbReference type="InterPro" id="IPR043138">
    <property type="entry name" value="GGT_lsub"/>
</dbReference>
<reference evidence="7 8" key="1">
    <citation type="submission" date="2019-03" db="EMBL/GenBank/DDBJ databases">
        <title>Genomic Encyclopedia of Type Strains, Phase IV (KMG-IV): sequencing the most valuable type-strain genomes for metagenomic binning, comparative biology and taxonomic classification.</title>
        <authorList>
            <person name="Goeker M."/>
        </authorList>
    </citation>
    <scope>NUCLEOTIDE SEQUENCE [LARGE SCALE GENOMIC DNA]</scope>
    <source>
        <strain evidence="7 8">DSM 103792</strain>
    </source>
</reference>
<dbReference type="EMBL" id="SNYM01000003">
    <property type="protein sequence ID" value="TDQ49865.1"/>
    <property type="molecule type" value="Genomic_DNA"/>
</dbReference>
<proteinExistence type="inferred from homology"/>
<dbReference type="PANTHER" id="PTHR43881">
    <property type="entry name" value="GAMMA-GLUTAMYLTRANSPEPTIDASE (AFU_ORTHOLOGUE AFUA_4G13580)"/>
    <property type="match status" value="1"/>
</dbReference>
<dbReference type="GO" id="GO:0036374">
    <property type="term" value="F:glutathione hydrolase activity"/>
    <property type="evidence" value="ECO:0007669"/>
    <property type="project" value="UniProtKB-UniRule"/>
</dbReference>
<dbReference type="GO" id="GO:0006750">
    <property type="term" value="P:glutathione biosynthetic process"/>
    <property type="evidence" value="ECO:0007669"/>
    <property type="project" value="UniProtKB-KW"/>
</dbReference>
<comment type="pathway">
    <text evidence="6">Sulfur metabolism; glutathione metabolism.</text>
</comment>
<organism evidence="7 8">
    <name type="scientific">Permianibacter aggregans</name>
    <dbReference type="NCBI Taxonomy" id="1510150"/>
    <lineage>
        <taxon>Bacteria</taxon>
        <taxon>Pseudomonadati</taxon>
        <taxon>Pseudomonadota</taxon>
        <taxon>Gammaproteobacteria</taxon>
        <taxon>Pseudomonadales</taxon>
        <taxon>Pseudomonadaceae</taxon>
        <taxon>Permianibacter</taxon>
    </lineage>
</organism>
<dbReference type="PANTHER" id="PTHR43881:SF1">
    <property type="entry name" value="GAMMA-GLUTAMYLTRANSPEPTIDASE (AFU_ORTHOLOGUE AFUA_4G13580)"/>
    <property type="match status" value="1"/>
</dbReference>
<comment type="similarity">
    <text evidence="6">Belongs to the gamma-glutamyltransferase family.</text>
</comment>
<comment type="catalytic activity">
    <reaction evidence="1 6">
        <text>an S-substituted glutathione + H2O = an S-substituted L-cysteinylglycine + L-glutamate</text>
        <dbReference type="Rhea" id="RHEA:59468"/>
        <dbReference type="ChEBI" id="CHEBI:15377"/>
        <dbReference type="ChEBI" id="CHEBI:29985"/>
        <dbReference type="ChEBI" id="CHEBI:90779"/>
        <dbReference type="ChEBI" id="CHEBI:143103"/>
        <dbReference type="EC" id="3.4.19.13"/>
    </reaction>
</comment>
<evidence type="ECO:0000313" key="7">
    <source>
        <dbReference type="EMBL" id="TDQ49865.1"/>
    </source>
</evidence>
<keyword evidence="8" id="KW-1185">Reference proteome</keyword>
<accession>A0A4R6UWH4</accession>
<dbReference type="AlphaFoldDB" id="A0A4R6UWH4"/>
<dbReference type="NCBIfam" id="TIGR00066">
    <property type="entry name" value="g_glut_trans"/>
    <property type="match status" value="1"/>
</dbReference>